<feature type="transmembrane region" description="Helical" evidence="2">
    <location>
        <begin position="7"/>
        <end position="26"/>
    </location>
</feature>
<gene>
    <name evidence="3" type="ORF">NKR23_g9236</name>
</gene>
<keyword evidence="4" id="KW-1185">Reference proteome</keyword>
<protein>
    <submittedName>
        <fullName evidence="3">Uncharacterized protein</fullName>
    </submittedName>
</protein>
<keyword evidence="2" id="KW-1133">Transmembrane helix</keyword>
<reference evidence="3" key="1">
    <citation type="submission" date="2022-07" db="EMBL/GenBank/DDBJ databases">
        <title>Fungi with potential for degradation of polypropylene.</title>
        <authorList>
            <person name="Gostincar C."/>
        </authorList>
    </citation>
    <scope>NUCLEOTIDE SEQUENCE</scope>
    <source>
        <strain evidence="3">EXF-13308</strain>
    </source>
</reference>
<accession>A0AA38VF12</accession>
<evidence type="ECO:0000256" key="2">
    <source>
        <dbReference type="SAM" id="Phobius"/>
    </source>
</evidence>
<name>A0AA38VF12_9PEZI</name>
<keyword evidence="2" id="KW-0812">Transmembrane</keyword>
<keyword evidence="2" id="KW-0472">Membrane</keyword>
<feature type="compositionally biased region" description="Low complexity" evidence="1">
    <location>
        <begin position="83"/>
        <end position="117"/>
    </location>
</feature>
<evidence type="ECO:0000256" key="1">
    <source>
        <dbReference type="SAM" id="MobiDB-lite"/>
    </source>
</evidence>
<dbReference type="EMBL" id="JANBVO010000035">
    <property type="protein sequence ID" value="KAJ9137326.1"/>
    <property type="molecule type" value="Genomic_DNA"/>
</dbReference>
<evidence type="ECO:0000313" key="4">
    <source>
        <dbReference type="Proteomes" id="UP001174694"/>
    </source>
</evidence>
<dbReference type="Proteomes" id="UP001174694">
    <property type="component" value="Unassembled WGS sequence"/>
</dbReference>
<sequence>MAILNPVYGLIVPFLFVVTVPLAIFAGITTVLAFSVLMFRVSLVYLDIGLHMISQYVSRGGRGGYTMPPRGYDAAVTTPPSPVSSSGQLSSSPASSSPPSTSSLQKRSQLQLHQQARQQRRRRLSAGSATGGSVGTVTPISDGGLRASASGLIPSVGIERDFEGIGGWRLDDRGSDDDWTRINSRLELPLDRSGKYHHRSSSGGPTTPGESWLMMKPAARTPKESVSLENGNGGGGRGRGEKWREGNGGKAVMSPNSSRVRTPTSVPPAFTVRDREDGYFPPMMAPLKGVKKAVM</sequence>
<proteinExistence type="predicted"/>
<evidence type="ECO:0000313" key="3">
    <source>
        <dbReference type="EMBL" id="KAJ9137326.1"/>
    </source>
</evidence>
<comment type="caution">
    <text evidence="3">The sequence shown here is derived from an EMBL/GenBank/DDBJ whole genome shotgun (WGS) entry which is preliminary data.</text>
</comment>
<feature type="region of interest" description="Disordered" evidence="1">
    <location>
        <begin position="193"/>
        <end position="267"/>
    </location>
</feature>
<feature type="region of interest" description="Disordered" evidence="1">
    <location>
        <begin position="68"/>
        <end position="148"/>
    </location>
</feature>
<feature type="compositionally biased region" description="Basic and acidic residues" evidence="1">
    <location>
        <begin position="238"/>
        <end position="247"/>
    </location>
</feature>
<feature type="compositionally biased region" description="Polar residues" evidence="1">
    <location>
        <begin position="254"/>
        <end position="264"/>
    </location>
</feature>
<dbReference type="AlphaFoldDB" id="A0AA38VF12"/>
<organism evidence="3 4">
    <name type="scientific">Pleurostoma richardsiae</name>
    <dbReference type="NCBI Taxonomy" id="41990"/>
    <lineage>
        <taxon>Eukaryota</taxon>
        <taxon>Fungi</taxon>
        <taxon>Dikarya</taxon>
        <taxon>Ascomycota</taxon>
        <taxon>Pezizomycotina</taxon>
        <taxon>Sordariomycetes</taxon>
        <taxon>Sordariomycetidae</taxon>
        <taxon>Calosphaeriales</taxon>
        <taxon>Pleurostomataceae</taxon>
        <taxon>Pleurostoma</taxon>
    </lineage>
</organism>